<evidence type="ECO:0000313" key="10">
    <source>
        <dbReference type="Proteomes" id="UP000034682"/>
    </source>
</evidence>
<feature type="binding site" evidence="7">
    <location>
        <position position="8"/>
    </location>
    <ligand>
        <name>S-adenosyl-L-methionine</name>
        <dbReference type="ChEBI" id="CHEBI:59789"/>
    </ligand>
</feature>
<feature type="binding site" evidence="7">
    <location>
        <position position="62"/>
    </location>
    <ligand>
        <name>S-adenosyl-L-methionine</name>
        <dbReference type="ChEBI" id="CHEBI:59789"/>
    </ligand>
</feature>
<keyword evidence="5 7" id="KW-0949">S-adenosyl-L-methionine</keyword>
<dbReference type="InterPro" id="IPR029063">
    <property type="entry name" value="SAM-dependent_MTases_sf"/>
</dbReference>
<dbReference type="InterPro" id="IPR011530">
    <property type="entry name" value="rRNA_adenine_dimethylase"/>
</dbReference>
<evidence type="ECO:0000256" key="5">
    <source>
        <dbReference type="ARBA" id="ARBA00022691"/>
    </source>
</evidence>
<evidence type="ECO:0000313" key="9">
    <source>
        <dbReference type="EMBL" id="KKU76861.1"/>
    </source>
</evidence>
<reference evidence="9 10" key="1">
    <citation type="journal article" date="2015" name="Nature">
        <title>rRNA introns, odd ribosomes, and small enigmatic genomes across a large radiation of phyla.</title>
        <authorList>
            <person name="Brown C.T."/>
            <person name="Hug L.A."/>
            <person name="Thomas B.C."/>
            <person name="Sharon I."/>
            <person name="Castelle C.J."/>
            <person name="Singh A."/>
            <person name="Wilkins M.J."/>
            <person name="Williams K.H."/>
            <person name="Banfield J.F."/>
        </authorList>
    </citation>
    <scope>NUCLEOTIDE SEQUENCE [LARGE SCALE GENOMIC DNA]</scope>
</reference>
<protein>
    <submittedName>
        <fullName evidence="9">Ribosomal RNA small subunit methyltransferase A</fullName>
    </submittedName>
</protein>
<dbReference type="EMBL" id="LCOK01000011">
    <property type="protein sequence ID" value="KKU76861.1"/>
    <property type="molecule type" value="Genomic_DNA"/>
</dbReference>
<dbReference type="NCBIfam" id="TIGR00755">
    <property type="entry name" value="ksgA"/>
    <property type="match status" value="1"/>
</dbReference>
<keyword evidence="3 7" id="KW-0489">Methyltransferase</keyword>
<feature type="binding site" evidence="7">
    <location>
        <position position="108"/>
    </location>
    <ligand>
        <name>S-adenosyl-L-methionine</name>
        <dbReference type="ChEBI" id="CHEBI:59789"/>
    </ligand>
</feature>
<dbReference type="GO" id="GO:0003723">
    <property type="term" value="F:RNA binding"/>
    <property type="evidence" value="ECO:0007669"/>
    <property type="project" value="UniProtKB-UniRule"/>
</dbReference>
<dbReference type="SMART" id="SM00650">
    <property type="entry name" value="rADc"/>
    <property type="match status" value="1"/>
</dbReference>
<evidence type="ECO:0000256" key="2">
    <source>
        <dbReference type="ARBA" id="ARBA00022552"/>
    </source>
</evidence>
<dbReference type="SUPFAM" id="SSF53335">
    <property type="entry name" value="S-adenosyl-L-methionine-dependent methyltransferases"/>
    <property type="match status" value="1"/>
</dbReference>
<dbReference type="PANTHER" id="PTHR11727">
    <property type="entry name" value="DIMETHYLADENOSINE TRANSFERASE"/>
    <property type="match status" value="1"/>
</dbReference>
<proteinExistence type="inferred from homology"/>
<feature type="binding site" evidence="7">
    <location>
        <position position="84"/>
    </location>
    <ligand>
        <name>S-adenosyl-L-methionine</name>
        <dbReference type="ChEBI" id="CHEBI:59789"/>
    </ligand>
</feature>
<organism evidence="9 10">
    <name type="scientific">Candidatus Giovannonibacteria bacterium GW2011_GWB1_47_6b</name>
    <dbReference type="NCBI Taxonomy" id="1618655"/>
    <lineage>
        <taxon>Bacteria</taxon>
        <taxon>Candidatus Giovannoniibacteriota</taxon>
    </lineage>
</organism>
<dbReference type="Pfam" id="PF00398">
    <property type="entry name" value="RrnaAD"/>
    <property type="match status" value="1"/>
</dbReference>
<dbReference type="InterPro" id="IPR020598">
    <property type="entry name" value="rRNA_Ade_methylase_Trfase_N"/>
</dbReference>
<gene>
    <name evidence="9" type="ORF">UY02_C0011G0008</name>
</gene>
<evidence type="ECO:0000256" key="7">
    <source>
        <dbReference type="PROSITE-ProRule" id="PRU01026"/>
    </source>
</evidence>
<dbReference type="InterPro" id="IPR001737">
    <property type="entry name" value="KsgA/Erm"/>
</dbReference>
<keyword evidence="4 7" id="KW-0808">Transferase</keyword>
<dbReference type="CDD" id="cd02440">
    <property type="entry name" value="AdoMet_MTases"/>
    <property type="match status" value="1"/>
</dbReference>
<sequence length="261" mass="29052">MSRKLGQHFLINDSAIKKIIAALDLRENDTIVEIGPGTGALTLPLARQCQISNFKCQIIVVEKDKVLAKNLAGKLPHVRVIANDILKILPTLVIDLKLKIKNFKLVGNIPYYITGKLLRILSELAKKPELIVITIQKEVAERLMVQAPKMNLLAAAVQIWAKPEIIGCLKPGDFDPPPKVDSTIVKLTPKAPILDDRKLAEYFKLIKLIFKQPRKTLLNNLSTGLKVSKNEALEILKKAGLNGDERPQNLTINTIIKLLTF</sequence>
<evidence type="ECO:0000256" key="3">
    <source>
        <dbReference type="ARBA" id="ARBA00022603"/>
    </source>
</evidence>
<feature type="domain" description="Ribosomal RNA adenine methylase transferase N-terminal" evidence="8">
    <location>
        <begin position="15"/>
        <end position="191"/>
    </location>
</feature>
<evidence type="ECO:0000256" key="4">
    <source>
        <dbReference type="ARBA" id="ARBA00022679"/>
    </source>
</evidence>
<keyword evidence="6 7" id="KW-0694">RNA-binding</keyword>
<dbReference type="GO" id="GO:0000179">
    <property type="term" value="F:rRNA (adenine-N6,N6-)-dimethyltransferase activity"/>
    <property type="evidence" value="ECO:0007669"/>
    <property type="project" value="UniProtKB-UniRule"/>
</dbReference>
<keyword evidence="1" id="KW-0963">Cytoplasm</keyword>
<evidence type="ECO:0000256" key="1">
    <source>
        <dbReference type="ARBA" id="ARBA00022490"/>
    </source>
</evidence>
<evidence type="ECO:0000256" key="6">
    <source>
        <dbReference type="ARBA" id="ARBA00022884"/>
    </source>
</evidence>
<evidence type="ECO:0000259" key="8">
    <source>
        <dbReference type="SMART" id="SM00650"/>
    </source>
</evidence>
<feature type="binding site" evidence="7">
    <location>
        <position position="10"/>
    </location>
    <ligand>
        <name>S-adenosyl-L-methionine</name>
        <dbReference type="ChEBI" id="CHEBI:59789"/>
    </ligand>
</feature>
<keyword evidence="2" id="KW-0698">rRNA processing</keyword>
<dbReference type="AlphaFoldDB" id="A0A0G1T4V4"/>
<feature type="binding site" evidence="7">
    <location>
        <position position="35"/>
    </location>
    <ligand>
        <name>S-adenosyl-L-methionine</name>
        <dbReference type="ChEBI" id="CHEBI:59789"/>
    </ligand>
</feature>
<dbReference type="Gene3D" id="3.40.50.150">
    <property type="entry name" value="Vaccinia Virus protein VP39"/>
    <property type="match status" value="1"/>
</dbReference>
<name>A0A0G1T4V4_9BACT</name>
<dbReference type="InterPro" id="IPR023165">
    <property type="entry name" value="rRNA_Ade_diMease-like_C"/>
</dbReference>
<comment type="similarity">
    <text evidence="7">Belongs to the class I-like SAM-binding methyltransferase superfamily. rRNA adenine N(6)-methyltransferase family.</text>
</comment>
<dbReference type="PANTHER" id="PTHR11727:SF7">
    <property type="entry name" value="DIMETHYLADENOSINE TRANSFERASE-RELATED"/>
    <property type="match status" value="1"/>
</dbReference>
<accession>A0A0G1T4V4</accession>
<comment type="caution">
    <text evidence="9">The sequence shown here is derived from an EMBL/GenBank/DDBJ whole genome shotgun (WGS) entry which is preliminary data.</text>
</comment>
<dbReference type="Proteomes" id="UP000034682">
    <property type="component" value="Unassembled WGS sequence"/>
</dbReference>
<dbReference type="Gene3D" id="1.10.8.100">
    <property type="entry name" value="Ribosomal RNA adenine dimethylase-like, domain 2"/>
    <property type="match status" value="1"/>
</dbReference>
<dbReference type="PROSITE" id="PS51689">
    <property type="entry name" value="SAM_RNA_A_N6_MT"/>
    <property type="match status" value="1"/>
</dbReference>